<keyword evidence="1" id="KW-0805">Transcription regulation</keyword>
<dbReference type="Pfam" id="PF25541">
    <property type="entry name" value="TBCA_PH"/>
    <property type="match status" value="2"/>
</dbReference>
<feature type="domain" description="HMG box" evidence="9">
    <location>
        <begin position="1671"/>
        <end position="1739"/>
    </location>
</feature>
<dbReference type="CDD" id="cd22042">
    <property type="entry name" value="HMG-box_EGL13-like"/>
    <property type="match status" value="1"/>
</dbReference>
<feature type="region of interest" description="Disordered" evidence="7">
    <location>
        <begin position="867"/>
        <end position="886"/>
    </location>
</feature>
<dbReference type="Proteomes" id="UP000886611">
    <property type="component" value="Unassembled WGS sequence"/>
</dbReference>
<dbReference type="GO" id="GO:0003677">
    <property type="term" value="F:DNA binding"/>
    <property type="evidence" value="ECO:0007669"/>
    <property type="project" value="UniProtKB-UniRule"/>
</dbReference>
<dbReference type="PROSITE" id="PS50118">
    <property type="entry name" value="HMG_BOX_2"/>
    <property type="match status" value="1"/>
</dbReference>
<keyword evidence="3" id="KW-0804">Transcription</keyword>
<gene>
    <name evidence="10" type="primary">Plekha7</name>
    <name evidence="10" type="ORF">GTO96_0002021</name>
</gene>
<feature type="region of interest" description="Disordered" evidence="7">
    <location>
        <begin position="1836"/>
        <end position="1878"/>
    </location>
</feature>
<evidence type="ECO:0000259" key="8">
    <source>
        <dbReference type="PROSITE" id="PS50003"/>
    </source>
</evidence>
<feature type="compositionally biased region" description="Basic and acidic residues" evidence="7">
    <location>
        <begin position="542"/>
        <end position="553"/>
    </location>
</feature>
<feature type="region of interest" description="Disordered" evidence="7">
    <location>
        <begin position="422"/>
        <end position="441"/>
    </location>
</feature>
<sequence length="1878" mass="211256">MKPTFPARPTELKADDRLAAQDTDLFSRFLKVLLVEDSQENRHGSVWAKAEEGTQVSDHEGFMWQACWWGRWDVLRPNCRMSRQVLNQRPSSMVSESSTAVTASTVDATSSSSKVLKPSGKAHSFGKRDHAIKRNPNIPVNVRGWLYKQDSTGMRLWKRKWFVLADYCLFYYKDSREENILGSIPLPSYVISPVEPEDHISRKYAFKATHTGMRSYIYNKNSVIGSQAEHSGMRTYYFSADTQEDMNGWIRAMNQAALMQSNPLKRELEKEERQAVPQSNHMNSHKKSTSMERAHRDSGKNEQIKKERQEDERYVCRKDILENKSKVKPSVVTIEGDGPFGDSSQAHPLQRNGPSSLGQQNGSGGGIYKRGLVPRTNVEKQVQRKSNLAQVEHWVKLDSEPTLSRRTPPNLTQAHIESYQTLPKNGRQPSGSPPPPQLVTRELPSDYKYAHDRVSHFRMSNEERKANKEGTVWQLYEWQQRQQFKHGSPTAPLYTTASDFTDTSGPKATLEVPRSISVPPSPSDIPPPGPPHKVLSPRRPHTPAERVTVKPSDERPLVEIPSPRRLHLSLSKTAHVDRRSLPPMGYMTHTVSAPSLHGKTPEELTLLLIQLRRHQAKMARARSDALAHLQLHDGPSRSTVQADDTYMQLKKDLEYLDLKVSGRDNFKERSMKPVKIAESDVDVKLSRLCEQDKILQDLEAKMRMLKEDKLCPVPWSANLEVHKCRKAAPVDVACNVSLQDKLESVLDVSHRQMEQYKDQPAHTEKIAYQQRLLQEDLVHIRAEISQVSTEMENSWNEYGKLEMDVNQLKAALQEHMSRTNLSQEKSHIQKDLWRIEDVMAGLSSSKANYKITIDSFQNPERKIVPSISSSSVPSLSMCPSERESNAFTQPIPQPSLAQPYASPLQTLVMLQSQPYENPVPKLVDDEAPPRPPLPQIYSPEDQPPAVPPLPKEASVNRHMSVRGLKRQSDERKRDRELGQHVNGDFKVELRSYMSEPELLNVGSGISSRVLGPASGYQTLPIRGLAGSTSALNQSSSISSYVTLRRGLTAAELKERPKSALERLYSGDHQKGRMSAEEQLERMKRHQKALVRERKRTLSQGERQATTSRLTSQTPRPVSADVASWKREQEFDLQLLERVVQGDEQSKPHRDDGLLAVHSAPTKEADLEPQEYDLDISRELSKPEKVLIPERYVDLEPEEPLSREEREERRRKVQRIKSILAKSSVQNVQPAAPLDKRISVDLDTALQEQERIITMSYALASEASMKSKQVAGTPESLAEKERQLSTMITQLISLREQLLAAHDEQKKLAASQIEKQRQQMELARQQQEQIARQQQQLLQQQHKINLLQQQIQQVQGHMPPLMIPIFPHDQRTLAAAAAAQQGFLFPPGITYKPGDNYPVQFIPSTMAAAAASGLSPLQLQQLYTAQLASMQVSPSAKMPSLPQPPNPAAPNSPTGLKSEKRGASPVTQVKDEATQPLNLSARPKTAEPVKSPTSPTPSFFPISKSSPVNLPAKSGIPSPVGTGLGRGSLDILSSLNSTALFGDQDAVMKAIQEARKMREQIQREQMQHHQQVVEGKLASLAPMGFNNCRSDKDRVQFENLGNPLAGKLGEDGKLGPRVIDLTRPEDLDGSKALNGSAGKLQQYYCWPTGGASTTEARVYRESRGRNSNEPHIKRPMNAFMVWAKDERRKILQAFPDMHNSNISKILGSRWKAMSNQEKQPYYEEQARLSKIHLEKYPNYKYKPRPKRTCIIDGKKLRIGEYKQMMRSRRQEMRQFFTVGQQPQIPISTAAGVVYPGAITMATTTPSPQMTSDCSSTSASPEPAIPVIQSTYSMKVEGGGLVGNETVNGEDEMDMYEDYEDDPKSDYSSDNETHEAVSAN</sequence>
<reference evidence="10 11" key="1">
    <citation type="journal article" date="2021" name="Cell">
        <title>Tracing the genetic footprints of vertebrate landing in non-teleost ray-finned fishes.</title>
        <authorList>
            <person name="Bi X."/>
            <person name="Wang K."/>
            <person name="Yang L."/>
            <person name="Pan H."/>
            <person name="Jiang H."/>
            <person name="Wei Q."/>
            <person name="Fang M."/>
            <person name="Yu H."/>
            <person name="Zhu C."/>
            <person name="Cai Y."/>
            <person name="He Y."/>
            <person name="Gan X."/>
            <person name="Zeng H."/>
            <person name="Yu D."/>
            <person name="Zhu Y."/>
            <person name="Jiang H."/>
            <person name="Qiu Q."/>
            <person name="Yang H."/>
            <person name="Zhang Y.E."/>
            <person name="Wang W."/>
            <person name="Zhu M."/>
            <person name="He S."/>
            <person name="Zhang G."/>
        </authorList>
    </citation>
    <scope>NUCLEOTIDE SEQUENCE [LARGE SCALE GENOMIC DNA]</scope>
    <source>
        <strain evidence="10">Bchr_013</strain>
    </source>
</reference>
<feature type="compositionally biased region" description="Pro residues" evidence="7">
    <location>
        <begin position="519"/>
        <end position="531"/>
    </location>
</feature>
<dbReference type="GO" id="GO:0005634">
    <property type="term" value="C:nucleus"/>
    <property type="evidence" value="ECO:0007669"/>
    <property type="project" value="UniProtKB-UniRule"/>
</dbReference>
<protein>
    <submittedName>
        <fullName evidence="10">PKHA7 protein</fullName>
    </submittedName>
</protein>
<feature type="non-terminal residue" evidence="10">
    <location>
        <position position="1878"/>
    </location>
</feature>
<accession>A0A8X7X954</accession>
<dbReference type="Pfam" id="PF00505">
    <property type="entry name" value="HMG_box"/>
    <property type="match status" value="1"/>
</dbReference>
<dbReference type="Gene3D" id="1.10.30.10">
    <property type="entry name" value="High mobility group box domain"/>
    <property type="match status" value="1"/>
</dbReference>
<evidence type="ECO:0000256" key="2">
    <source>
        <dbReference type="ARBA" id="ARBA00023125"/>
    </source>
</evidence>
<dbReference type="InterPro" id="IPR011993">
    <property type="entry name" value="PH-like_dom_sf"/>
</dbReference>
<feature type="region of interest" description="Disordered" evidence="7">
    <location>
        <begin position="917"/>
        <end position="979"/>
    </location>
</feature>
<feature type="coiled-coil region" evidence="6">
    <location>
        <begin position="1543"/>
        <end position="1570"/>
    </location>
</feature>
<evidence type="ECO:0000313" key="11">
    <source>
        <dbReference type="Proteomes" id="UP000886611"/>
    </source>
</evidence>
<dbReference type="InterPro" id="IPR036910">
    <property type="entry name" value="HMG_box_dom_sf"/>
</dbReference>
<comment type="caution">
    <text evidence="10">The sequence shown here is derived from an EMBL/GenBank/DDBJ whole genome shotgun (WGS) entry which is preliminary data.</text>
</comment>
<keyword evidence="2 5" id="KW-0238">DNA-binding</keyword>
<dbReference type="FunFam" id="2.30.29.30:FF:000083">
    <property type="entry name" value="Pleckstrin homology domain-containing family A member 5"/>
    <property type="match status" value="1"/>
</dbReference>
<feature type="region of interest" description="Disordered" evidence="7">
    <location>
        <begin position="511"/>
        <end position="553"/>
    </location>
</feature>
<feature type="compositionally biased region" description="Polar residues" evidence="7">
    <location>
        <begin position="1097"/>
        <end position="1115"/>
    </location>
</feature>
<feature type="compositionally biased region" description="Basic and acidic residues" evidence="7">
    <location>
        <begin position="1860"/>
        <end position="1878"/>
    </location>
</feature>
<feature type="compositionally biased region" description="Basic and acidic residues" evidence="7">
    <location>
        <begin position="966"/>
        <end position="979"/>
    </location>
</feature>
<dbReference type="InterPro" id="IPR009071">
    <property type="entry name" value="HMG_box_dom"/>
</dbReference>
<dbReference type="PROSITE" id="PS50003">
    <property type="entry name" value="PH_DOMAIN"/>
    <property type="match status" value="1"/>
</dbReference>
<dbReference type="SMART" id="SM00398">
    <property type="entry name" value="HMG"/>
    <property type="match status" value="1"/>
</dbReference>
<keyword evidence="4 5" id="KW-0539">Nucleus</keyword>
<feature type="region of interest" description="Disordered" evidence="7">
    <location>
        <begin position="1141"/>
        <end position="1167"/>
    </location>
</feature>
<feature type="compositionally biased region" description="Low complexity" evidence="7">
    <location>
        <begin position="1487"/>
        <end position="1501"/>
    </location>
</feature>
<dbReference type="SUPFAM" id="SSF50729">
    <property type="entry name" value="PH domain-like"/>
    <property type="match status" value="1"/>
</dbReference>
<feature type="domain" description="PH" evidence="8">
    <location>
        <begin position="139"/>
        <end position="258"/>
    </location>
</feature>
<dbReference type="SMART" id="SM00233">
    <property type="entry name" value="PH"/>
    <property type="match status" value="1"/>
</dbReference>
<proteinExistence type="predicted"/>
<evidence type="ECO:0000256" key="7">
    <source>
        <dbReference type="SAM" id="MobiDB-lite"/>
    </source>
</evidence>
<evidence type="ECO:0000313" key="10">
    <source>
        <dbReference type="EMBL" id="KAG2462167.1"/>
    </source>
</evidence>
<feature type="region of interest" description="Disordered" evidence="7">
    <location>
        <begin position="1433"/>
        <end position="1501"/>
    </location>
</feature>
<keyword evidence="6" id="KW-0175">Coiled coil</keyword>
<feature type="non-terminal residue" evidence="10">
    <location>
        <position position="1"/>
    </location>
</feature>
<feature type="compositionally biased region" description="Pro residues" evidence="7">
    <location>
        <begin position="941"/>
        <end position="950"/>
    </location>
</feature>
<dbReference type="SUPFAM" id="SSF47095">
    <property type="entry name" value="HMG-box"/>
    <property type="match status" value="1"/>
</dbReference>
<dbReference type="CDD" id="cd13248">
    <property type="entry name" value="PH_PEPP1_2_3"/>
    <property type="match status" value="1"/>
</dbReference>
<feature type="region of interest" description="Disordered" evidence="7">
    <location>
        <begin position="1090"/>
        <end position="1122"/>
    </location>
</feature>
<keyword evidence="11" id="KW-1185">Reference proteome</keyword>
<feature type="coiled-coil region" evidence="6">
    <location>
        <begin position="1276"/>
        <end position="1349"/>
    </location>
</feature>
<evidence type="ECO:0000259" key="9">
    <source>
        <dbReference type="PROSITE" id="PS50118"/>
    </source>
</evidence>
<dbReference type="InterPro" id="IPR057971">
    <property type="entry name" value="PKHA4-7_TBCA"/>
</dbReference>
<dbReference type="Gene3D" id="2.30.29.30">
    <property type="entry name" value="Pleckstrin-homology domain (PH domain)/Phosphotyrosine-binding domain (PTB)"/>
    <property type="match status" value="1"/>
</dbReference>
<evidence type="ECO:0000256" key="3">
    <source>
        <dbReference type="ARBA" id="ARBA00023163"/>
    </source>
</evidence>
<evidence type="ECO:0000256" key="6">
    <source>
        <dbReference type="SAM" id="Coils"/>
    </source>
</evidence>
<feature type="compositionally biased region" description="Basic and acidic residues" evidence="7">
    <location>
        <begin position="1141"/>
        <end position="1152"/>
    </location>
</feature>
<dbReference type="FunFam" id="1.10.30.10:FF:000003">
    <property type="entry name" value="Putative transcription factor SOX-6"/>
    <property type="match status" value="1"/>
</dbReference>
<feature type="region of interest" description="Disordered" evidence="7">
    <location>
        <begin position="329"/>
        <end position="372"/>
    </location>
</feature>
<dbReference type="PANTHER" id="PTHR12752">
    <property type="entry name" value="PHOSPHOINOSITOL 3-PHOSPHATE-BINDING PROTEIN"/>
    <property type="match status" value="1"/>
</dbReference>
<organism evidence="10 11">
    <name type="scientific">Polypterus senegalus</name>
    <name type="common">Senegal bichir</name>
    <dbReference type="NCBI Taxonomy" id="55291"/>
    <lineage>
        <taxon>Eukaryota</taxon>
        <taxon>Metazoa</taxon>
        <taxon>Chordata</taxon>
        <taxon>Craniata</taxon>
        <taxon>Vertebrata</taxon>
        <taxon>Euteleostomi</taxon>
        <taxon>Actinopterygii</taxon>
        <taxon>Polypteriformes</taxon>
        <taxon>Polypteridae</taxon>
        <taxon>Polypterus</taxon>
    </lineage>
</organism>
<feature type="DNA-binding region" description="HMG box" evidence="5">
    <location>
        <begin position="1671"/>
        <end position="1739"/>
    </location>
</feature>
<name>A0A8X7X954_POLSE</name>
<dbReference type="Pfam" id="PF00169">
    <property type="entry name" value="PH"/>
    <property type="match status" value="1"/>
</dbReference>
<feature type="compositionally biased region" description="Pro residues" evidence="7">
    <location>
        <begin position="1440"/>
        <end position="1449"/>
    </location>
</feature>
<feature type="compositionally biased region" description="Basic and acidic residues" evidence="7">
    <location>
        <begin position="289"/>
        <end position="312"/>
    </location>
</feature>
<evidence type="ECO:0000256" key="4">
    <source>
        <dbReference type="ARBA" id="ARBA00023242"/>
    </source>
</evidence>
<dbReference type="InterPro" id="IPR001849">
    <property type="entry name" value="PH_domain"/>
</dbReference>
<dbReference type="PANTHER" id="PTHR12752:SF4">
    <property type="entry name" value="PLECKSTRIN HOMOLOGY DOMAIN-CONTAINING FAMILY A MEMBER 7"/>
    <property type="match status" value="1"/>
</dbReference>
<feature type="compositionally biased region" description="Acidic residues" evidence="7">
    <location>
        <begin position="1846"/>
        <end position="1859"/>
    </location>
</feature>
<feature type="region of interest" description="Disordered" evidence="7">
    <location>
        <begin position="266"/>
        <end position="312"/>
    </location>
</feature>
<dbReference type="InterPro" id="IPR040392">
    <property type="entry name" value="PKHA4-7_PH"/>
</dbReference>
<evidence type="ECO:0000256" key="1">
    <source>
        <dbReference type="ARBA" id="ARBA00023015"/>
    </source>
</evidence>
<dbReference type="EMBL" id="JAATIS010004040">
    <property type="protein sequence ID" value="KAG2462167.1"/>
    <property type="molecule type" value="Genomic_DNA"/>
</dbReference>
<evidence type="ECO:0000256" key="5">
    <source>
        <dbReference type="PROSITE-ProRule" id="PRU00267"/>
    </source>
</evidence>